<keyword evidence="2" id="KW-0731">Sigma factor</keyword>
<dbReference type="InterPro" id="IPR013325">
    <property type="entry name" value="RNA_pol_sigma_r2"/>
</dbReference>
<dbReference type="NCBIfam" id="TIGR02937">
    <property type="entry name" value="sigma70-ECF"/>
    <property type="match status" value="1"/>
</dbReference>
<dbReference type="EMBL" id="BAAAQQ010000013">
    <property type="protein sequence ID" value="GAA2128737.1"/>
    <property type="molecule type" value="Genomic_DNA"/>
</dbReference>
<name>A0ABN2YN04_9ACTN</name>
<keyword evidence="4" id="KW-0804">Transcription</keyword>
<dbReference type="PRINTS" id="PR00046">
    <property type="entry name" value="SIGMA70FCT"/>
</dbReference>
<dbReference type="NCBIfam" id="NF005413">
    <property type="entry name" value="PRK06986.1"/>
    <property type="match status" value="1"/>
</dbReference>
<evidence type="ECO:0000256" key="3">
    <source>
        <dbReference type="ARBA" id="ARBA00023125"/>
    </source>
</evidence>
<feature type="domain" description="RNA polymerase sigma-70" evidence="6">
    <location>
        <begin position="53"/>
        <end position="66"/>
    </location>
</feature>
<keyword evidence="1" id="KW-0805">Transcription regulation</keyword>
<sequence>MDVDSDVADVWRRFKATGDRHLRDRLVVHYSPLVKYVVGRVRAGLPASVDQDDLISDGMMGLLDAIDKFDLDRGLLFQTYAVPRVRGAIVDGLRSSDWVPRLVREKLRDINLATATLEQRLHRRPHESEVADELGIEVKELRKWYSQSSYATLGSFDSEGADDEGLRATEGLPGEPEGLPAGVLTAIRDLPERDQIVMALYYWERLSLAEIGQVLAVSESRVSQLMTRATLEVRRRLVA</sequence>
<protein>
    <submittedName>
        <fullName evidence="7">RNA polymerase sigma factor WhiG</fullName>
    </submittedName>
</protein>
<dbReference type="Pfam" id="PF04542">
    <property type="entry name" value="Sigma70_r2"/>
    <property type="match status" value="1"/>
</dbReference>
<evidence type="ECO:0000313" key="7">
    <source>
        <dbReference type="EMBL" id="GAA2128737.1"/>
    </source>
</evidence>
<dbReference type="SUPFAM" id="SSF88946">
    <property type="entry name" value="Sigma2 domain of RNA polymerase sigma factors"/>
    <property type="match status" value="1"/>
</dbReference>
<feature type="region of interest" description="Disordered" evidence="5">
    <location>
        <begin position="155"/>
        <end position="174"/>
    </location>
</feature>
<comment type="caution">
    <text evidence="7">The sequence shown here is derived from an EMBL/GenBank/DDBJ whole genome shotgun (WGS) entry which is preliminary data.</text>
</comment>
<dbReference type="InterPro" id="IPR007624">
    <property type="entry name" value="RNA_pol_sigma70_r3"/>
</dbReference>
<dbReference type="InterPro" id="IPR012845">
    <property type="entry name" value="RNA_pol_sigma_FliA_WhiG"/>
</dbReference>
<reference evidence="7 8" key="1">
    <citation type="journal article" date="2019" name="Int. J. Syst. Evol. Microbiol.">
        <title>The Global Catalogue of Microorganisms (GCM) 10K type strain sequencing project: providing services to taxonomists for standard genome sequencing and annotation.</title>
        <authorList>
            <consortium name="The Broad Institute Genomics Platform"/>
            <consortium name="The Broad Institute Genome Sequencing Center for Infectious Disease"/>
            <person name="Wu L."/>
            <person name="Ma J."/>
        </authorList>
    </citation>
    <scope>NUCLEOTIDE SEQUENCE [LARGE SCALE GENOMIC DNA]</scope>
    <source>
        <strain evidence="7 8">JCM 16021</strain>
    </source>
</reference>
<dbReference type="InterPro" id="IPR007630">
    <property type="entry name" value="RNA_pol_sigma70_r4"/>
</dbReference>
<dbReference type="InterPro" id="IPR014284">
    <property type="entry name" value="RNA_pol_sigma-70_dom"/>
</dbReference>
<dbReference type="Gene3D" id="1.20.140.160">
    <property type="match status" value="1"/>
</dbReference>
<proteinExistence type="predicted"/>
<evidence type="ECO:0000259" key="6">
    <source>
        <dbReference type="PROSITE" id="PS00715"/>
    </source>
</evidence>
<keyword evidence="3" id="KW-0238">DNA-binding</keyword>
<evidence type="ECO:0000256" key="2">
    <source>
        <dbReference type="ARBA" id="ARBA00023082"/>
    </source>
</evidence>
<dbReference type="CDD" id="cd06171">
    <property type="entry name" value="Sigma70_r4"/>
    <property type="match status" value="1"/>
</dbReference>
<dbReference type="PIRSF" id="PIRSF000770">
    <property type="entry name" value="RNA_pol_sigma-SigE/K"/>
    <property type="match status" value="1"/>
</dbReference>
<dbReference type="Proteomes" id="UP001500575">
    <property type="component" value="Unassembled WGS sequence"/>
</dbReference>
<dbReference type="PANTHER" id="PTHR30385:SF7">
    <property type="entry name" value="RNA POLYMERASE SIGMA FACTOR FLIA"/>
    <property type="match status" value="1"/>
</dbReference>
<evidence type="ECO:0000256" key="4">
    <source>
        <dbReference type="ARBA" id="ARBA00023163"/>
    </source>
</evidence>
<organism evidence="7 8">
    <name type="scientific">Nocardioides bigeumensis</name>
    <dbReference type="NCBI Taxonomy" id="433657"/>
    <lineage>
        <taxon>Bacteria</taxon>
        <taxon>Bacillati</taxon>
        <taxon>Actinomycetota</taxon>
        <taxon>Actinomycetes</taxon>
        <taxon>Propionibacteriales</taxon>
        <taxon>Nocardioidaceae</taxon>
        <taxon>Nocardioides</taxon>
    </lineage>
</organism>
<keyword evidence="8" id="KW-1185">Reference proteome</keyword>
<dbReference type="Pfam" id="PF04545">
    <property type="entry name" value="Sigma70_r4"/>
    <property type="match status" value="1"/>
</dbReference>
<dbReference type="PROSITE" id="PS00715">
    <property type="entry name" value="SIGMA70_1"/>
    <property type="match status" value="1"/>
</dbReference>
<dbReference type="NCBIfam" id="TIGR02479">
    <property type="entry name" value="FliA_WhiG"/>
    <property type="match status" value="1"/>
</dbReference>
<dbReference type="Gene3D" id="1.10.1740.10">
    <property type="match status" value="1"/>
</dbReference>
<dbReference type="SUPFAM" id="SSF88659">
    <property type="entry name" value="Sigma3 and sigma4 domains of RNA polymerase sigma factors"/>
    <property type="match status" value="2"/>
</dbReference>
<accession>A0ABN2YN04</accession>
<dbReference type="InterPro" id="IPR000943">
    <property type="entry name" value="RNA_pol_sigma70"/>
</dbReference>
<dbReference type="PANTHER" id="PTHR30385">
    <property type="entry name" value="SIGMA FACTOR F FLAGELLAR"/>
    <property type="match status" value="1"/>
</dbReference>
<dbReference type="InterPro" id="IPR013324">
    <property type="entry name" value="RNA_pol_sigma_r3/r4-like"/>
</dbReference>
<evidence type="ECO:0000256" key="1">
    <source>
        <dbReference type="ARBA" id="ARBA00023015"/>
    </source>
</evidence>
<evidence type="ECO:0000313" key="8">
    <source>
        <dbReference type="Proteomes" id="UP001500575"/>
    </source>
</evidence>
<gene>
    <name evidence="7" type="primary">whiG</name>
    <name evidence="7" type="ORF">GCM10009843_29540</name>
</gene>
<dbReference type="InterPro" id="IPR007627">
    <property type="entry name" value="RNA_pol_sigma70_r2"/>
</dbReference>
<dbReference type="Pfam" id="PF04539">
    <property type="entry name" value="Sigma70_r3"/>
    <property type="match status" value="1"/>
</dbReference>
<evidence type="ECO:0000256" key="5">
    <source>
        <dbReference type="SAM" id="MobiDB-lite"/>
    </source>
</evidence>